<dbReference type="CDD" id="cd14423">
    <property type="entry name" value="CUE_UBR5"/>
    <property type="match status" value="1"/>
</dbReference>
<evidence type="ECO:0000256" key="15">
    <source>
        <dbReference type="PROSITE-ProRule" id="PRU00104"/>
    </source>
</evidence>
<feature type="compositionally biased region" description="Polar residues" evidence="18">
    <location>
        <begin position="2116"/>
        <end position="2141"/>
    </location>
</feature>
<evidence type="ECO:0000256" key="4">
    <source>
        <dbReference type="ARBA" id="ARBA00004906"/>
    </source>
</evidence>
<keyword evidence="12" id="KW-0862">Zinc</keyword>
<dbReference type="Gene3D" id="1.10.1900.10">
    <property type="entry name" value="c-terminal domain of poly(a) binding protein"/>
    <property type="match status" value="1"/>
</dbReference>
<feature type="domain" description="HECT" evidence="20">
    <location>
        <begin position="2655"/>
        <end position="2938"/>
    </location>
</feature>
<dbReference type="SUPFAM" id="SSF63570">
    <property type="entry name" value="PABC (PABP) domain"/>
    <property type="match status" value="1"/>
</dbReference>
<dbReference type="FunFam" id="3.30.2410.10:FF:000008">
    <property type="entry name" value="Putative E3 ubiquitin-protein ligase UBR5"/>
    <property type="match status" value="1"/>
</dbReference>
<dbReference type="GO" id="GO:0090263">
    <property type="term" value="P:positive regulation of canonical Wnt signaling pathway"/>
    <property type="evidence" value="ECO:0007669"/>
    <property type="project" value="TreeGrafter"/>
</dbReference>
<dbReference type="InterPro" id="IPR024725">
    <property type="entry name" value="UBR5_UBA"/>
</dbReference>
<dbReference type="PANTHER" id="PTHR46276:SF1">
    <property type="entry name" value="E3 UBIQUITIN-PROTEIN LIGASE UBR5"/>
    <property type="match status" value="1"/>
</dbReference>
<feature type="domain" description="UBA" evidence="19">
    <location>
        <begin position="173"/>
        <end position="215"/>
    </location>
</feature>
<dbReference type="EMBL" id="OU892280">
    <property type="protein sequence ID" value="CAH1129485.1"/>
    <property type="molecule type" value="Genomic_DNA"/>
</dbReference>
<dbReference type="SMART" id="SM00119">
    <property type="entry name" value="HECTc"/>
    <property type="match status" value="1"/>
</dbReference>
<dbReference type="GO" id="GO:0003723">
    <property type="term" value="F:RNA binding"/>
    <property type="evidence" value="ECO:0007669"/>
    <property type="project" value="InterPro"/>
</dbReference>
<evidence type="ECO:0000256" key="18">
    <source>
        <dbReference type="SAM" id="MobiDB-lite"/>
    </source>
</evidence>
<evidence type="ECO:0000256" key="14">
    <source>
        <dbReference type="ARBA" id="ARBA00061431"/>
    </source>
</evidence>
<evidence type="ECO:0000256" key="9">
    <source>
        <dbReference type="ARBA" id="ARBA00022723"/>
    </source>
</evidence>
<dbReference type="InterPro" id="IPR009091">
    <property type="entry name" value="RCC1/BLIP-II"/>
</dbReference>
<evidence type="ECO:0000256" key="10">
    <source>
        <dbReference type="ARBA" id="ARBA00022771"/>
    </source>
</evidence>
<protein>
    <recommendedName>
        <fullName evidence="5">HECT-type E3 ubiquitin transferase</fullName>
        <ecNumber evidence="5">2.3.2.26</ecNumber>
    </recommendedName>
</protein>
<feature type="zinc finger region" description="UBR-type" evidence="16">
    <location>
        <begin position="1093"/>
        <end position="1161"/>
    </location>
</feature>
<keyword evidence="24" id="KW-1185">Reference proteome</keyword>
<accession>A0A9P0GPS7</accession>
<dbReference type="InterPro" id="IPR002004">
    <property type="entry name" value="PABP_HYD_C"/>
</dbReference>
<dbReference type="FunFam" id="3.30.2160.10:FF:000006">
    <property type="entry name" value="E3 ubiquitin-protein ligase UBR5 isoform X2"/>
    <property type="match status" value="1"/>
</dbReference>
<evidence type="ECO:0000256" key="12">
    <source>
        <dbReference type="ARBA" id="ARBA00022833"/>
    </source>
</evidence>
<name>A0A9P0GPS7_9CUCU</name>
<dbReference type="PANTHER" id="PTHR46276">
    <property type="entry name" value="E3 UBIQUITIN-PROTEIN LIGASE UBR5"/>
    <property type="match status" value="1"/>
</dbReference>
<dbReference type="PROSITE" id="PS50237">
    <property type="entry name" value="HECT"/>
    <property type="match status" value="1"/>
</dbReference>
<gene>
    <name evidence="23" type="ORF">CEUTPL_LOCUS8177</name>
</gene>
<dbReference type="GO" id="GO:0005634">
    <property type="term" value="C:nucleus"/>
    <property type="evidence" value="ECO:0007669"/>
    <property type="project" value="UniProtKB-SubCell"/>
</dbReference>
<dbReference type="SMART" id="SM00517">
    <property type="entry name" value="PolyA"/>
    <property type="match status" value="1"/>
</dbReference>
<dbReference type="InterPro" id="IPR047503">
    <property type="entry name" value="UBR-box_UBR5"/>
</dbReference>
<dbReference type="FunFam" id="1.10.8.10:FF:000009">
    <property type="entry name" value="Putative E3 ubiquitin-protein ligase UBR5"/>
    <property type="match status" value="1"/>
</dbReference>
<dbReference type="CDD" id="cd19675">
    <property type="entry name" value="UBR-box_UBR5"/>
    <property type="match status" value="1"/>
</dbReference>
<feature type="region of interest" description="Disordered" evidence="18">
    <location>
        <begin position="2079"/>
        <end position="2143"/>
    </location>
</feature>
<evidence type="ECO:0000256" key="7">
    <source>
        <dbReference type="ARBA" id="ARBA00022553"/>
    </source>
</evidence>
<dbReference type="Gene3D" id="3.30.2160.10">
    <property type="entry name" value="Hect, E3 ligase catalytic domain"/>
    <property type="match status" value="1"/>
</dbReference>
<dbReference type="EC" id="2.3.2.26" evidence="5"/>
<keyword evidence="8" id="KW-0808">Transferase</keyword>
<feature type="region of interest" description="Disordered" evidence="18">
    <location>
        <begin position="1531"/>
        <end position="1617"/>
    </location>
</feature>
<feature type="domain" description="UBR-type" evidence="21">
    <location>
        <begin position="1093"/>
        <end position="1161"/>
    </location>
</feature>
<sequence>MSSLQYVVHPLPGTEEQFNDRLKEVADRINRLGHNLHPGLSNLRVGVKKICLGSTYIALLLEDGRVCRISYNILSDRLDLSKNDSKRSWLLRSSGGAGGGGAGGGGGSGPGAGGKPSGSGRGCRTRANTRLIPGRPSATRGGTASNTNTRGAPVIIGTSSSSGRPMVTVPAPYVPEELVSQAQVVLQGKSRSLIIRELQRTNLDVNLAVNNLLSRDDEEGEEGDDAADSYVPEDLISLLDGGFHSDHSVIIDADAMFSEDMFGYAGIRNRSSGVRGSSSRLPPERDAAPGSAGSNIPERDRENFSRWRERQYFGPRKWLETALRDSPYEKDSDHKKKDSACPLWISDDLEFWPEPAPKFCQIATLYSELIALSSNGQLYQWKWNEHEPYKHPENPNIHHPKTIPLLLTSEKVIHLSACSTRCSVATESGKVATWLDELLAPAANKLEHSAQAYSEFQNDRIEALHTCPLYTVAKLESGSLYWWGVLPFAQRKRLWEKYRAKCRKQRPSTNQSEIVVGSQVCMKNSPMYQPGAIGFTISAGVPKMGQLQNAAWTLSDSCTFKIMNNYEKTINKEEKPSASTTSGLYTIKNKNKRSEDALNESSTSKSSNTKENTDRLDMPPPPSPASSTCSDTGSTGHKRQKKLVVTVSDVNTDTRKDEEEWQLRDVIFVEDVRNVPTGRVLKVDGAYVAVRFPTANTRDKDAKESDDIFQDCRLMRKDELQVLKSSSNSKVPDCFQRTPKRVQLSENLGQILTVAVDGQGIHAIVRTSTKVSYTIFNISTGRVEQDNPFPSDTLAFMGHSPNFVNLTCAGESNESVLILRDGNNTIYPLAKDCAEAIRDPQFLDLPPVKCVAAGTMALTGTGLNMKNQVAVVVFALEQQLLMPKILRCDIEGVRQVLAQLEQDSNVNPIARLSVSTELCDGNRNIFHAVVNMCTPTSNKDTDSVQEDPVRYIQEDPIPTQSWPPESFDVASGDEDSIMSLGSSAATKGSSQNHNLSNNVIDPSERRSNAMQILHCLLESPTIDESHLIELLSATDSQGQTPFMLAVTSRSYPAALEIFERITKLGTPQERESMIFPKDSNPDHSPLHVLCCNDTCSFTWTGAEHINQDIFECRTCGLTGTLCCCTECARVCHKGHDCKLKRTSPTAYCDCWEKCKCKALIYGNQSVRYELLSRLVKETNLVSQPNSRGESILLFLVQTVGRQNQEQRQFSKSRPRTNSRNKTPSSDIETDMPEHDLEPPRFSRRALECLLSDWKAVKSLIMSGTREPSDLQFADQPYVSGQSGTTLLDKFTHCFLVKCQMSTDILGETLIKEMKNPDKKHSELAKFIARRFVRSVVRIFVIFSIEIAPTSAKRRALNNQNQPLIKCKRIFQSLSKLAIEELCETADSLIAPVRLGVARPTAPFSLATSPTDVFNNSEDLFLVDPLAPSTSRQSSQSSTDSLTYLSDSIRRSAQTARELLNMVDPEGLDIVIDNDDDAASEHEDNPAERDLSMLGQASSLAEGANQDAAVDQQENRVLAEDSDPELDLLAETESDSDDNHSNQDAASAQRSVQTGATAGSDSDESGESSQQEEEESEAGTDELDTEEYVTEDQLERRRSRYSTAAGGAGGGQRTNLAPQNMQWAIRSRESSRTTGVRLANGSNLVFIDPSSLRRSTTGSTTVATSSEPITMATTSSCLARAFGIVVRQISDLLAGMCSSTFSIPASACMTVSADDICNVQIYLEFRLKPTWDWLLTVMDATEAQLKFGASLTNTLDSGAASSGNMASGSGQSSSGNAAQQQQHASTSGGGSGGGHRQVPAPPLLASLAALVGSNSGVVRSGRTHAVTSGAAGSVGSRIVGFTTSVENGRGRADRDGGNNDGHAARREFLSYCLSLMRAHNNEHLDSLPILDVSALKHVAYVFDALIYYMRSGLLEQRDDDLRSQSALPLLPGYDQDENENEEAEEDIVEATMDNDSLDEHNMPNLTLPIITGVHTVPPQQTFSGKGRKHSFFQRSESTLCLGCPPPDPFETPMSEALPLADQPHLLQPNARREDLFGIPKQPVTLNSSGNSDNPLEQLPTKLSLSTRTSDYAMRQPAQANHPISSSMNIMGPNPLSFPRNFNPDGDVAKETPVQVDVPSQLSTSREPQPGPSSSNSLTGSPQKDTKIRIMQPFESLLAAIEEAINEKPQDLSSKAVASIPLPPEAPLTAAARPQIIVSPRKSDNSMDTSSSQDSQICSAFHLPENNIDAIPGGPRSSNTSVIVRVGSSSSTILSQRSCDSDMMMDVQQPETLENQEISANVTVVTTAVAQDTSKPTSGQMVSHDLLLGRWRLSLDLFGRVFMEDVGLEPGSIVSELGGFPVKEAKFRRDMEKLRNNQQRDLTLSKIERDRILLLIQTFKELNTQFASYNRRNSTSPPLAVNRVKVTFKDEPGEGSGVARSFYTAIAEAILSNNKLPSLESAQVVDNKYNQYSVLQRGTFSRLRQRDREVLRRSLPSRGSGRARDHHHRRVMSVDARPFVAAENLHNNSAGDAPSMPDITSSGGHSNNVNAIPNEFLSTHQQQLGDRLYPKVYNLHPTFAGRITGMLLELSPAQLLLLLASEEALRSKVEEAVEMILAHSQSHSDMGSDAMLDFSLSGSRKSASTAKDGPVTEEAVPEEEDNTPLFYCPGKRGFYAPRQGKASFERLNAFRNVGRLLGLCLLQNELCPIFLTRHVLKSILGRPIKFHDLAFFDPVVYESLRQLVLDAETKDSSSLFSALDLNFTIDLSPEEGGGTVEIMPNGKDIEVTSSNVYDYVRKYAKYRMIKVQEKAIEVIRTGVFDVLPEGSLDGLTAEDLRLLLNGVGDINVSVLISYTSFNDESGESSERLVKFKRWLWSIVEKMTHLERQDLVYFWTGSPALPASEDGFQPMPSVTIRPADDAHLPTANTCISRLYIPLYSSRTVLRQKLLLAIKTKNFGFV</sequence>
<dbReference type="Gene3D" id="1.10.8.10">
    <property type="entry name" value="DNA helicase RuvA subunit, C-terminal domain"/>
    <property type="match status" value="1"/>
</dbReference>
<feature type="compositionally biased region" description="Polar residues" evidence="18">
    <location>
        <begin position="1541"/>
        <end position="1555"/>
    </location>
</feature>
<dbReference type="InterPro" id="IPR003126">
    <property type="entry name" value="Znf_UBR"/>
</dbReference>
<keyword evidence="10" id="KW-0863">Zinc-finger</keyword>
<dbReference type="InterPro" id="IPR035983">
    <property type="entry name" value="Hect_E3_ubiquitin_ligase"/>
</dbReference>
<evidence type="ECO:0000256" key="11">
    <source>
        <dbReference type="ARBA" id="ARBA00022786"/>
    </source>
</evidence>
<feature type="region of interest" description="Disordered" evidence="18">
    <location>
        <begin position="91"/>
        <end position="161"/>
    </location>
</feature>
<reference evidence="23" key="1">
    <citation type="submission" date="2022-01" db="EMBL/GenBank/DDBJ databases">
        <authorList>
            <person name="King R."/>
        </authorList>
    </citation>
    <scope>NUCLEOTIDE SEQUENCE</scope>
</reference>
<dbReference type="PROSITE" id="PS50030">
    <property type="entry name" value="UBA"/>
    <property type="match status" value="1"/>
</dbReference>
<feature type="region of interest" description="Disordered" evidence="18">
    <location>
        <begin position="1204"/>
        <end position="1238"/>
    </location>
</feature>
<comment type="similarity">
    <text evidence="14">Belongs to the UBR5 family.</text>
</comment>
<organism evidence="23 24">
    <name type="scientific">Ceutorhynchus assimilis</name>
    <name type="common">cabbage seed weevil</name>
    <dbReference type="NCBI Taxonomy" id="467358"/>
    <lineage>
        <taxon>Eukaryota</taxon>
        <taxon>Metazoa</taxon>
        <taxon>Ecdysozoa</taxon>
        <taxon>Arthropoda</taxon>
        <taxon>Hexapoda</taxon>
        <taxon>Insecta</taxon>
        <taxon>Pterygota</taxon>
        <taxon>Neoptera</taxon>
        <taxon>Endopterygota</taxon>
        <taxon>Coleoptera</taxon>
        <taxon>Polyphaga</taxon>
        <taxon>Cucujiformia</taxon>
        <taxon>Curculionidae</taxon>
        <taxon>Ceutorhynchinae</taxon>
        <taxon>Ceutorhynchus</taxon>
    </lineage>
</organism>
<comment type="pathway">
    <text evidence="4">Protein modification; protein ubiquitination.</text>
</comment>
<dbReference type="Gene3D" id="3.90.1750.10">
    <property type="entry name" value="Hect, E3 ligase catalytic domains"/>
    <property type="match status" value="1"/>
</dbReference>
<keyword evidence="6" id="KW-0963">Cytoplasm</keyword>
<comment type="catalytic activity">
    <reaction evidence="1">
        <text>S-ubiquitinyl-[E2 ubiquitin-conjugating enzyme]-L-cysteine + [acceptor protein]-L-lysine = [E2 ubiquitin-conjugating enzyme]-L-cysteine + N(6)-ubiquitinyl-[acceptor protein]-L-lysine.</text>
        <dbReference type="EC" id="2.3.2.26"/>
    </reaction>
</comment>
<dbReference type="Proteomes" id="UP001152799">
    <property type="component" value="Chromosome 4"/>
</dbReference>
<dbReference type="GO" id="GO:0005737">
    <property type="term" value="C:cytoplasm"/>
    <property type="evidence" value="ECO:0007669"/>
    <property type="project" value="UniProtKB-SubCell"/>
</dbReference>
<feature type="active site" description="Glycyl thioester intermediate" evidence="15">
    <location>
        <position position="2907"/>
    </location>
</feature>
<keyword evidence="9" id="KW-0479">Metal-binding</keyword>
<dbReference type="InterPro" id="IPR015940">
    <property type="entry name" value="UBA"/>
</dbReference>
<feature type="domain" description="PABC" evidence="22">
    <location>
        <begin position="2522"/>
        <end position="2599"/>
    </location>
</feature>
<dbReference type="PROSITE" id="PS51309">
    <property type="entry name" value="PABC"/>
    <property type="match status" value="1"/>
</dbReference>
<dbReference type="GO" id="GO:0043130">
    <property type="term" value="F:ubiquitin binding"/>
    <property type="evidence" value="ECO:0007669"/>
    <property type="project" value="InterPro"/>
</dbReference>
<keyword evidence="7" id="KW-0597">Phosphoprotein</keyword>
<dbReference type="PROSITE" id="PS51157">
    <property type="entry name" value="ZF_UBR"/>
    <property type="match status" value="1"/>
</dbReference>
<dbReference type="Pfam" id="PF00632">
    <property type="entry name" value="HECT"/>
    <property type="match status" value="1"/>
</dbReference>
<dbReference type="Pfam" id="PF11547">
    <property type="entry name" value="E3_UbLigase_EDD"/>
    <property type="match status" value="1"/>
</dbReference>
<keyword evidence="11 15" id="KW-0833">Ubl conjugation pathway</keyword>
<evidence type="ECO:0000259" key="19">
    <source>
        <dbReference type="PROSITE" id="PS50030"/>
    </source>
</evidence>
<feature type="compositionally biased region" description="Acidic residues" evidence="18">
    <location>
        <begin position="1560"/>
        <end position="1591"/>
    </location>
</feature>
<dbReference type="SMART" id="SM00396">
    <property type="entry name" value="ZnF_UBR1"/>
    <property type="match status" value="1"/>
</dbReference>
<evidence type="ECO:0000256" key="5">
    <source>
        <dbReference type="ARBA" id="ARBA00012485"/>
    </source>
</evidence>
<proteinExistence type="inferred from homology"/>
<evidence type="ECO:0000256" key="13">
    <source>
        <dbReference type="ARBA" id="ARBA00023242"/>
    </source>
</evidence>
<dbReference type="SUPFAM" id="SSF56204">
    <property type="entry name" value="Hect, E3 ligase catalytic domain"/>
    <property type="match status" value="1"/>
</dbReference>
<evidence type="ECO:0000313" key="23">
    <source>
        <dbReference type="EMBL" id="CAH1129485.1"/>
    </source>
</evidence>
<feature type="region of interest" description="Disordered" evidence="18">
    <location>
        <begin position="573"/>
        <end position="643"/>
    </location>
</feature>
<dbReference type="GO" id="GO:0008270">
    <property type="term" value="F:zinc ion binding"/>
    <property type="evidence" value="ECO:0007669"/>
    <property type="project" value="UniProtKB-KW"/>
</dbReference>
<keyword evidence="17" id="KW-0175">Coiled coil</keyword>
<dbReference type="Gene3D" id="2.130.10.30">
    <property type="entry name" value="Regulator of chromosome condensation 1/beta-lactamase-inhibitor protein II"/>
    <property type="match status" value="1"/>
</dbReference>
<feature type="region of interest" description="Disordered" evidence="18">
    <location>
        <begin position="1758"/>
        <end position="1797"/>
    </location>
</feature>
<feature type="compositionally biased region" description="Polar residues" evidence="18">
    <location>
        <begin position="982"/>
        <end position="1000"/>
    </location>
</feature>
<keyword evidence="13" id="KW-0539">Nucleus</keyword>
<evidence type="ECO:0000259" key="22">
    <source>
        <dbReference type="PROSITE" id="PS51309"/>
    </source>
</evidence>
<evidence type="ECO:0000256" key="17">
    <source>
        <dbReference type="SAM" id="Coils"/>
    </source>
</evidence>
<evidence type="ECO:0000259" key="20">
    <source>
        <dbReference type="PROSITE" id="PS50237"/>
    </source>
</evidence>
<comment type="subcellular location">
    <subcellularLocation>
        <location evidence="3">Cytoplasm</location>
    </subcellularLocation>
    <subcellularLocation>
        <location evidence="2">Nucleus</location>
    </subcellularLocation>
</comment>
<dbReference type="Gene3D" id="3.30.2410.10">
    <property type="entry name" value="Hect, E3 ligase catalytic domain"/>
    <property type="match status" value="1"/>
</dbReference>
<feature type="compositionally biased region" description="Low complexity" evidence="18">
    <location>
        <begin position="599"/>
        <end position="610"/>
    </location>
</feature>
<dbReference type="InterPro" id="IPR036053">
    <property type="entry name" value="PABP-dom"/>
</dbReference>
<dbReference type="InterPro" id="IPR000569">
    <property type="entry name" value="HECT_dom"/>
</dbReference>
<evidence type="ECO:0000313" key="24">
    <source>
        <dbReference type="Proteomes" id="UP001152799"/>
    </source>
</evidence>
<evidence type="ECO:0000256" key="8">
    <source>
        <dbReference type="ARBA" id="ARBA00022679"/>
    </source>
</evidence>
<dbReference type="Pfam" id="PF00658">
    <property type="entry name" value="MLLE"/>
    <property type="match status" value="1"/>
</dbReference>
<dbReference type="OrthoDB" id="298098at2759"/>
<evidence type="ECO:0000256" key="2">
    <source>
        <dbReference type="ARBA" id="ARBA00004123"/>
    </source>
</evidence>
<evidence type="ECO:0000256" key="16">
    <source>
        <dbReference type="PROSITE-ProRule" id="PRU00508"/>
    </source>
</evidence>
<evidence type="ECO:0000259" key="21">
    <source>
        <dbReference type="PROSITE" id="PS51157"/>
    </source>
</evidence>
<feature type="region of interest" description="Disordered" evidence="18">
    <location>
        <begin position="272"/>
        <end position="302"/>
    </location>
</feature>
<dbReference type="GO" id="GO:0034450">
    <property type="term" value="F:ubiquitin-ubiquitin ligase activity"/>
    <property type="evidence" value="ECO:0007669"/>
    <property type="project" value="TreeGrafter"/>
</dbReference>
<evidence type="ECO:0000256" key="6">
    <source>
        <dbReference type="ARBA" id="ARBA00022490"/>
    </source>
</evidence>
<dbReference type="SUPFAM" id="SSF50985">
    <property type="entry name" value="RCC1/BLIP-II"/>
    <property type="match status" value="1"/>
</dbReference>
<feature type="compositionally biased region" description="Low complexity" evidence="18">
    <location>
        <begin position="1758"/>
        <end position="1785"/>
    </location>
</feature>
<feature type="compositionally biased region" description="Gly residues" evidence="18">
    <location>
        <begin position="95"/>
        <end position="121"/>
    </location>
</feature>
<dbReference type="GO" id="GO:0000209">
    <property type="term" value="P:protein polyubiquitination"/>
    <property type="evidence" value="ECO:0007669"/>
    <property type="project" value="TreeGrafter"/>
</dbReference>
<evidence type="ECO:0000256" key="3">
    <source>
        <dbReference type="ARBA" id="ARBA00004496"/>
    </source>
</evidence>
<feature type="compositionally biased region" description="Polar residues" evidence="18">
    <location>
        <begin position="140"/>
        <end position="150"/>
    </location>
</feature>
<feature type="region of interest" description="Disordered" evidence="18">
    <location>
        <begin position="2619"/>
        <end position="2640"/>
    </location>
</feature>
<evidence type="ECO:0000256" key="1">
    <source>
        <dbReference type="ARBA" id="ARBA00000885"/>
    </source>
</evidence>
<feature type="coiled-coil region" evidence="17">
    <location>
        <begin position="1932"/>
        <end position="1959"/>
    </location>
</feature>
<feature type="region of interest" description="Disordered" evidence="18">
    <location>
        <begin position="982"/>
        <end position="1001"/>
    </location>
</feature>